<dbReference type="AlphaFoldDB" id="A0A7C4PK28"/>
<feature type="compositionally biased region" description="Low complexity" evidence="1">
    <location>
        <begin position="438"/>
        <end position="481"/>
    </location>
</feature>
<keyword evidence="2" id="KW-0812">Transmembrane</keyword>
<dbReference type="PANTHER" id="PTHR38731:SF1">
    <property type="entry name" value="FECR PROTEIN DOMAIN-CONTAINING PROTEIN"/>
    <property type="match status" value="1"/>
</dbReference>
<keyword evidence="2" id="KW-1133">Transmembrane helix</keyword>
<evidence type="ECO:0000259" key="4">
    <source>
        <dbReference type="Pfam" id="PF18914"/>
    </source>
</evidence>
<evidence type="ECO:0008006" key="6">
    <source>
        <dbReference type="Google" id="ProtNLM"/>
    </source>
</evidence>
<gene>
    <name evidence="5" type="ORF">ENT37_03540</name>
</gene>
<reference evidence="5" key="1">
    <citation type="journal article" date="2020" name="mSystems">
        <title>Genome- and Community-Level Interaction Insights into Carbon Utilization and Element Cycling Functions of Hydrothermarchaeota in Hydrothermal Sediment.</title>
        <authorList>
            <person name="Zhou Z."/>
            <person name="Liu Y."/>
            <person name="Xu W."/>
            <person name="Pan J."/>
            <person name="Luo Z.H."/>
            <person name="Li M."/>
        </authorList>
    </citation>
    <scope>NUCLEOTIDE SEQUENCE [LARGE SCALE GENOMIC DNA]</scope>
    <source>
        <strain evidence="5">SpSt-573</strain>
    </source>
</reference>
<dbReference type="EMBL" id="DSYK01000183">
    <property type="protein sequence ID" value="HGS20926.1"/>
    <property type="molecule type" value="Genomic_DNA"/>
</dbReference>
<accession>A0A7C4PK28</accession>
<evidence type="ECO:0000256" key="2">
    <source>
        <dbReference type="SAM" id="Phobius"/>
    </source>
</evidence>
<feature type="region of interest" description="Disordered" evidence="1">
    <location>
        <begin position="1"/>
        <end position="21"/>
    </location>
</feature>
<feature type="domain" description="DUF5666" evidence="4">
    <location>
        <begin position="306"/>
        <end position="357"/>
    </location>
</feature>
<sequence>MPSRASSGGRSSICAHSSNQWRKTMDQTDSLLEEALRQLDSGQPLDRVLASLPPDNRELASLVQTAAAIRSLDHPQMNPLTAQAQRRRVLYSSQKSRSNNPASKWPRLAISFGLAGVALLAVLLVLVFSVPANARAATLTNVQGVVEVASSPDADHWTVAAEGQRVRQGEVVRTRPDSSARLVYFEGSQTQLEPDSAVLIETLSGGWGRVLRLQLRQLYGQTDHRVVPFQSKGAFYRVETPAGMAEVHGTVFGVDVDPADGVFYSVDYGKVAVSQQGTTVFLTAGQATMVEPQSTPEDPTYAFYIQGPIESMEGENWVVGGTPVTVASSLGAGFQPGDWVAIRGRILSDGTYLADRVTYAKNAQVKLRFTGVIESIGDSSWVIGGKTVLVNDQTELDGDLSVGDVVSVSYLIQPDGSWLAREIEALEGEDRPTPTPTPTVEESPTPQTSETPTATLEVTETLTTTPETSETPTATPEPTLEGNRAGCQNDTWQHPEGLRLASRWGVSYNEIMSWFCQGYGFGEIDLAYELAGQSGKPVAEVFAMRASGMGWGNIKQALEPQTTAQPPHGKPTPKPKPTKKKP</sequence>
<evidence type="ECO:0000259" key="3">
    <source>
        <dbReference type="Pfam" id="PF04773"/>
    </source>
</evidence>
<dbReference type="InterPro" id="IPR006860">
    <property type="entry name" value="FecR"/>
</dbReference>
<feature type="domain" description="DUF5666" evidence="4">
    <location>
        <begin position="370"/>
        <end position="424"/>
    </location>
</feature>
<feature type="compositionally biased region" description="Basic residues" evidence="1">
    <location>
        <begin position="571"/>
        <end position="582"/>
    </location>
</feature>
<dbReference type="Pfam" id="PF18914">
    <property type="entry name" value="DUF5666"/>
    <property type="match status" value="2"/>
</dbReference>
<feature type="region of interest" description="Disordered" evidence="1">
    <location>
        <begin position="554"/>
        <end position="582"/>
    </location>
</feature>
<evidence type="ECO:0000256" key="1">
    <source>
        <dbReference type="SAM" id="MobiDB-lite"/>
    </source>
</evidence>
<comment type="caution">
    <text evidence="5">The sequence shown here is derived from an EMBL/GenBank/DDBJ whole genome shotgun (WGS) entry which is preliminary data.</text>
</comment>
<dbReference type="Gene3D" id="2.60.120.1440">
    <property type="match status" value="1"/>
</dbReference>
<dbReference type="Pfam" id="PF04773">
    <property type="entry name" value="FecR"/>
    <property type="match status" value="1"/>
</dbReference>
<feature type="transmembrane region" description="Helical" evidence="2">
    <location>
        <begin position="108"/>
        <end position="130"/>
    </location>
</feature>
<keyword evidence="2" id="KW-0472">Membrane</keyword>
<proteinExistence type="predicted"/>
<protein>
    <recommendedName>
        <fullName evidence="6">FecR protein domain-containing protein</fullName>
    </recommendedName>
</protein>
<organism evidence="5">
    <name type="scientific">Anaerolinea thermolimosa</name>
    <dbReference type="NCBI Taxonomy" id="229919"/>
    <lineage>
        <taxon>Bacteria</taxon>
        <taxon>Bacillati</taxon>
        <taxon>Chloroflexota</taxon>
        <taxon>Anaerolineae</taxon>
        <taxon>Anaerolineales</taxon>
        <taxon>Anaerolineaceae</taxon>
        <taxon>Anaerolinea</taxon>
    </lineage>
</organism>
<dbReference type="InterPro" id="IPR043724">
    <property type="entry name" value="DUF5666"/>
</dbReference>
<name>A0A7C4PK28_9CHLR</name>
<evidence type="ECO:0000313" key="5">
    <source>
        <dbReference type="EMBL" id="HGS20926.1"/>
    </source>
</evidence>
<feature type="region of interest" description="Disordered" evidence="1">
    <location>
        <begin position="427"/>
        <end position="492"/>
    </location>
</feature>
<feature type="domain" description="FecR protein" evidence="3">
    <location>
        <begin position="171"/>
        <end position="259"/>
    </location>
</feature>
<dbReference type="PANTHER" id="PTHR38731">
    <property type="entry name" value="LIPL45-RELATED LIPOPROTEIN-RELATED"/>
    <property type="match status" value="1"/>
</dbReference>